<keyword evidence="14 15" id="KW-0472">Membrane</keyword>
<dbReference type="SMART" id="SM00304">
    <property type="entry name" value="HAMP"/>
    <property type="match status" value="1"/>
</dbReference>
<evidence type="ECO:0000256" key="2">
    <source>
        <dbReference type="ARBA" id="ARBA00004429"/>
    </source>
</evidence>
<comment type="caution">
    <text evidence="18">The sequence shown here is derived from an EMBL/GenBank/DDBJ whole genome shotgun (WGS) entry which is preliminary data.</text>
</comment>
<dbReference type="Pfam" id="PF00672">
    <property type="entry name" value="HAMP"/>
    <property type="match status" value="1"/>
</dbReference>
<dbReference type="InterPro" id="IPR003660">
    <property type="entry name" value="HAMP_dom"/>
</dbReference>
<keyword evidence="7" id="KW-0808">Transferase</keyword>
<dbReference type="PANTHER" id="PTHR44936">
    <property type="entry name" value="SENSOR PROTEIN CREC"/>
    <property type="match status" value="1"/>
</dbReference>
<proteinExistence type="predicted"/>
<evidence type="ECO:0000256" key="14">
    <source>
        <dbReference type="ARBA" id="ARBA00023136"/>
    </source>
</evidence>
<evidence type="ECO:0000256" key="6">
    <source>
        <dbReference type="ARBA" id="ARBA00022553"/>
    </source>
</evidence>
<dbReference type="InterPro" id="IPR050980">
    <property type="entry name" value="2C_sensor_his_kinase"/>
</dbReference>
<dbReference type="Pfam" id="PF16524">
    <property type="entry name" value="RisS_PPD"/>
    <property type="match status" value="1"/>
</dbReference>
<feature type="domain" description="Histidine kinase" evidence="16">
    <location>
        <begin position="241"/>
        <end position="451"/>
    </location>
</feature>
<dbReference type="Gene3D" id="3.30.565.10">
    <property type="entry name" value="Histidine kinase-like ATPase, C-terminal domain"/>
    <property type="match status" value="1"/>
</dbReference>
<reference evidence="18 19" key="1">
    <citation type="submission" date="2018-05" db="EMBL/GenBank/DDBJ databases">
        <title>Genomic Encyclopedia of Type Strains, Phase IV (KMG-IV): sequencing the most valuable type-strain genomes for metagenomic binning, comparative biology and taxonomic classification.</title>
        <authorList>
            <person name="Goeker M."/>
        </authorList>
    </citation>
    <scope>NUCLEOTIDE SEQUENCE [LARGE SCALE GENOMIC DNA]</scope>
    <source>
        <strain evidence="18 19">DSM 19792</strain>
    </source>
</reference>
<sequence>MRDYLNGLEWLKSGLFWRTFFMLAALVTASMIAWMSNFRTLETTPRAQQLAAQIVSIVTITRAALAHSAPEKRQELLRDLATKEGVQIYLLEDSDRVEEPELTPFFLESSPLMKKGLGNNTRFASQINGISGFWISFDIEDDHYWLRLEQSRLDPPIGQQLLSWAVLTLFLTLLGAAIISKLINDPLSRLSNAARAVAKGKQPPPLPQKGPKEIRETNLSFNSMMEDLVRIESDRSIILAGISHDLRTPLARMQLEVEMANLSDDARTGMQSDLQQMDDIISQFLDYAKPLDKVEFERINISEVMQQVIDEAFRFQNLRLRTAITPDIHVNGNLTELKRLFNNIVENACRYGKTSGSPVITLDVQCSRKNKDRKLGIQISFRDHGLGVPEQDLVRLLRPFTRGDASRSQANGSGLGLAIVDRIIKSHGGKLRIYNHAEGGFVIVIALQESKEA</sequence>
<dbReference type="InterPro" id="IPR038421">
    <property type="entry name" value="RisS_PPD_sf"/>
</dbReference>
<name>A0A318JE67_9BURK</name>
<evidence type="ECO:0000256" key="10">
    <source>
        <dbReference type="ARBA" id="ARBA00022777"/>
    </source>
</evidence>
<dbReference type="InterPro" id="IPR003661">
    <property type="entry name" value="HisK_dim/P_dom"/>
</dbReference>
<dbReference type="GO" id="GO:0005886">
    <property type="term" value="C:plasma membrane"/>
    <property type="evidence" value="ECO:0007669"/>
    <property type="project" value="UniProtKB-SubCell"/>
</dbReference>
<gene>
    <name evidence="18" type="ORF">DFR42_101868</name>
</gene>
<dbReference type="SUPFAM" id="SSF55874">
    <property type="entry name" value="ATPase domain of HSP90 chaperone/DNA topoisomerase II/histidine kinase"/>
    <property type="match status" value="1"/>
</dbReference>
<dbReference type="CDD" id="cd06225">
    <property type="entry name" value="HAMP"/>
    <property type="match status" value="1"/>
</dbReference>
<keyword evidence="19" id="KW-1185">Reference proteome</keyword>
<evidence type="ECO:0000313" key="18">
    <source>
        <dbReference type="EMBL" id="PXX47291.1"/>
    </source>
</evidence>
<dbReference type="InterPro" id="IPR036890">
    <property type="entry name" value="HATPase_C_sf"/>
</dbReference>
<evidence type="ECO:0000256" key="8">
    <source>
        <dbReference type="ARBA" id="ARBA00022692"/>
    </source>
</evidence>
<feature type="transmembrane region" description="Helical" evidence="15">
    <location>
        <begin position="15"/>
        <end position="36"/>
    </location>
</feature>
<evidence type="ECO:0000259" key="16">
    <source>
        <dbReference type="PROSITE" id="PS50109"/>
    </source>
</evidence>
<keyword evidence="5" id="KW-0997">Cell inner membrane</keyword>
<dbReference type="InterPro" id="IPR003594">
    <property type="entry name" value="HATPase_dom"/>
</dbReference>
<comment type="subcellular location">
    <subcellularLocation>
        <location evidence="2">Cell inner membrane</location>
        <topology evidence="2">Multi-pass membrane protein</topology>
    </subcellularLocation>
</comment>
<dbReference type="CDD" id="cd00075">
    <property type="entry name" value="HATPase"/>
    <property type="match status" value="1"/>
</dbReference>
<dbReference type="AlphaFoldDB" id="A0A318JE67"/>
<dbReference type="InterPro" id="IPR004358">
    <property type="entry name" value="Sig_transdc_His_kin-like_C"/>
</dbReference>
<dbReference type="Proteomes" id="UP000247792">
    <property type="component" value="Unassembled WGS sequence"/>
</dbReference>
<evidence type="ECO:0000256" key="9">
    <source>
        <dbReference type="ARBA" id="ARBA00022741"/>
    </source>
</evidence>
<evidence type="ECO:0000256" key="5">
    <source>
        <dbReference type="ARBA" id="ARBA00022519"/>
    </source>
</evidence>
<comment type="catalytic activity">
    <reaction evidence="1">
        <text>ATP + protein L-histidine = ADP + protein N-phospho-L-histidine.</text>
        <dbReference type="EC" id="2.7.13.3"/>
    </reaction>
</comment>
<evidence type="ECO:0000256" key="15">
    <source>
        <dbReference type="SAM" id="Phobius"/>
    </source>
</evidence>
<dbReference type="Pfam" id="PF00512">
    <property type="entry name" value="HisKA"/>
    <property type="match status" value="1"/>
</dbReference>
<dbReference type="PRINTS" id="PR00344">
    <property type="entry name" value="BCTRLSENSOR"/>
</dbReference>
<evidence type="ECO:0000256" key="3">
    <source>
        <dbReference type="ARBA" id="ARBA00012438"/>
    </source>
</evidence>
<keyword evidence="12 15" id="KW-1133">Transmembrane helix</keyword>
<keyword evidence="6" id="KW-0597">Phosphoprotein</keyword>
<dbReference type="PROSITE" id="PS50109">
    <property type="entry name" value="HIS_KIN"/>
    <property type="match status" value="1"/>
</dbReference>
<evidence type="ECO:0000256" key="13">
    <source>
        <dbReference type="ARBA" id="ARBA00023012"/>
    </source>
</evidence>
<evidence type="ECO:0000313" key="19">
    <source>
        <dbReference type="Proteomes" id="UP000247792"/>
    </source>
</evidence>
<dbReference type="SMART" id="SM00387">
    <property type="entry name" value="HATPase_c"/>
    <property type="match status" value="1"/>
</dbReference>
<organism evidence="18 19">
    <name type="scientific">Undibacterium pigrum</name>
    <dbReference type="NCBI Taxonomy" id="401470"/>
    <lineage>
        <taxon>Bacteria</taxon>
        <taxon>Pseudomonadati</taxon>
        <taxon>Pseudomonadota</taxon>
        <taxon>Betaproteobacteria</taxon>
        <taxon>Burkholderiales</taxon>
        <taxon>Oxalobacteraceae</taxon>
        <taxon>Undibacterium</taxon>
    </lineage>
</organism>
<evidence type="ECO:0000256" key="1">
    <source>
        <dbReference type="ARBA" id="ARBA00000085"/>
    </source>
</evidence>
<dbReference type="Gene3D" id="3.30.450.300">
    <property type="entry name" value="Sensor histidine kinase RisS, periplasmic domain"/>
    <property type="match status" value="1"/>
</dbReference>
<dbReference type="PROSITE" id="PS50885">
    <property type="entry name" value="HAMP"/>
    <property type="match status" value="1"/>
</dbReference>
<dbReference type="Pfam" id="PF02518">
    <property type="entry name" value="HATPase_c"/>
    <property type="match status" value="1"/>
</dbReference>
<evidence type="ECO:0000259" key="17">
    <source>
        <dbReference type="PROSITE" id="PS50885"/>
    </source>
</evidence>
<dbReference type="SUPFAM" id="SSF47384">
    <property type="entry name" value="Homodimeric domain of signal transducing histidine kinase"/>
    <property type="match status" value="1"/>
</dbReference>
<dbReference type="GO" id="GO:0000155">
    <property type="term" value="F:phosphorelay sensor kinase activity"/>
    <property type="evidence" value="ECO:0007669"/>
    <property type="project" value="InterPro"/>
</dbReference>
<feature type="domain" description="HAMP" evidence="17">
    <location>
        <begin position="181"/>
        <end position="233"/>
    </location>
</feature>
<evidence type="ECO:0000256" key="11">
    <source>
        <dbReference type="ARBA" id="ARBA00022840"/>
    </source>
</evidence>
<keyword evidence="4" id="KW-1003">Cell membrane</keyword>
<accession>A0A318JE67</accession>
<dbReference type="EC" id="2.7.13.3" evidence="3"/>
<keyword evidence="11" id="KW-0067">ATP-binding</keyword>
<dbReference type="EMBL" id="QJKB01000001">
    <property type="protein sequence ID" value="PXX47291.1"/>
    <property type="molecule type" value="Genomic_DNA"/>
</dbReference>
<keyword evidence="9" id="KW-0547">Nucleotide-binding</keyword>
<dbReference type="InterPro" id="IPR005467">
    <property type="entry name" value="His_kinase_dom"/>
</dbReference>
<dbReference type="PANTHER" id="PTHR44936:SF5">
    <property type="entry name" value="SENSOR HISTIDINE KINASE ENVZ"/>
    <property type="match status" value="1"/>
</dbReference>
<dbReference type="RefSeq" id="WP_110253680.1">
    <property type="nucleotide sequence ID" value="NZ_QJKB01000001.1"/>
</dbReference>
<evidence type="ECO:0000256" key="12">
    <source>
        <dbReference type="ARBA" id="ARBA00022989"/>
    </source>
</evidence>
<evidence type="ECO:0000256" key="4">
    <source>
        <dbReference type="ARBA" id="ARBA00022475"/>
    </source>
</evidence>
<keyword evidence="13" id="KW-0902">Two-component regulatory system</keyword>
<dbReference type="CDD" id="cd00082">
    <property type="entry name" value="HisKA"/>
    <property type="match status" value="1"/>
</dbReference>
<dbReference type="GO" id="GO:0005524">
    <property type="term" value="F:ATP binding"/>
    <property type="evidence" value="ECO:0007669"/>
    <property type="project" value="UniProtKB-KW"/>
</dbReference>
<keyword evidence="8 15" id="KW-0812">Transmembrane</keyword>
<dbReference type="SMART" id="SM00388">
    <property type="entry name" value="HisKA"/>
    <property type="match status" value="1"/>
</dbReference>
<dbReference type="Gene3D" id="1.10.287.130">
    <property type="match status" value="1"/>
</dbReference>
<feature type="transmembrane region" description="Helical" evidence="15">
    <location>
        <begin position="161"/>
        <end position="183"/>
    </location>
</feature>
<dbReference type="InterPro" id="IPR032408">
    <property type="entry name" value="RisS_PPD"/>
</dbReference>
<evidence type="ECO:0000256" key="7">
    <source>
        <dbReference type="ARBA" id="ARBA00022679"/>
    </source>
</evidence>
<dbReference type="InterPro" id="IPR036097">
    <property type="entry name" value="HisK_dim/P_sf"/>
</dbReference>
<protein>
    <recommendedName>
        <fullName evidence="3">histidine kinase</fullName>
        <ecNumber evidence="3">2.7.13.3</ecNumber>
    </recommendedName>
</protein>
<keyword evidence="10 18" id="KW-0418">Kinase</keyword>
<dbReference type="OrthoDB" id="9804645at2"/>